<evidence type="ECO:0000256" key="1">
    <source>
        <dbReference type="SAM" id="SignalP"/>
    </source>
</evidence>
<gene>
    <name evidence="3" type="ORF">NSPWAT_2033</name>
</gene>
<keyword evidence="1" id="KW-0732">Signal</keyword>
<protein>
    <submittedName>
        <fullName evidence="3">MULTIHEME_CYTC domain-containing protein</fullName>
    </submittedName>
</protein>
<feature type="chain" id="PRO_5046966697" evidence="1">
    <location>
        <begin position="18"/>
        <end position="449"/>
    </location>
</feature>
<dbReference type="InterPro" id="IPR006179">
    <property type="entry name" value="5_nucleotidase/apyrase"/>
</dbReference>
<dbReference type="Gene3D" id="3.60.21.10">
    <property type="match status" value="1"/>
</dbReference>
<dbReference type="InterPro" id="IPR036280">
    <property type="entry name" value="Multihaem_cyt_sf"/>
</dbReference>
<dbReference type="Pfam" id="PF13435">
    <property type="entry name" value="Cytochrome_C554"/>
    <property type="match status" value="1"/>
</dbReference>
<sequence length="449" mass="50275">MRILGLCISLWFGSVLAACSPLPDSQAPSQNTAADHKPPRQVLIVYSGNTLGELKPCGCAKEEDQGGIERRMGYLNSVVPKESNLLLVDLGDNFKESTRQGRIKARYLMAAMSEMGYDAVTLGDRDLLYGNEFLKKQDSIPWLASNMELEGMNPPRTRIKTFDDGLRVAVLAVADPNLFYVSDHGGLTMQDPAEAVKHLLPEIERTEHPDLVLLLSHMEREKALKLLDLDGVDVVINGHIENESDQIDMQPVVRGHKIFMQAAPLGQKMGELRVLIDGGNKKIFQQRMVRLDSKIPDDKKMTALHDAYDQEIEALFFETLKAKRTKDRTQVYATESTCKTCHAAAHETWEGTRHAHAYATLKAVNKSFDPECLQCHTTGFEKPGGFISEIDTPELKNVQCEMCHGPRLDHSQAPQGGFAPEARQACSQCHVRKHSPNFNYKTYWPKIQH</sequence>
<feature type="signal peptide" evidence="1">
    <location>
        <begin position="1"/>
        <end position="17"/>
    </location>
</feature>
<proteinExistence type="predicted"/>
<accession>A0ABM9HF93</accession>
<dbReference type="SUPFAM" id="SSF56300">
    <property type="entry name" value="Metallo-dependent phosphatases"/>
    <property type="match status" value="1"/>
</dbReference>
<dbReference type="PROSITE" id="PS51257">
    <property type="entry name" value="PROKAR_LIPOPROTEIN"/>
    <property type="match status" value="1"/>
</dbReference>
<dbReference type="PANTHER" id="PTHR11575:SF24">
    <property type="entry name" value="5'-NUCLEOTIDASE"/>
    <property type="match status" value="1"/>
</dbReference>
<dbReference type="InterPro" id="IPR029052">
    <property type="entry name" value="Metallo-depent_PP-like"/>
</dbReference>
<dbReference type="PANTHER" id="PTHR11575">
    <property type="entry name" value="5'-NUCLEOTIDASE-RELATED"/>
    <property type="match status" value="1"/>
</dbReference>
<feature type="domain" description="Cytochrome c-552/4" evidence="2">
    <location>
        <begin position="337"/>
        <end position="405"/>
    </location>
</feature>
<organism evidence="3 4">
    <name type="scientific">Nitrospina watsonii</name>
    <dbReference type="NCBI Taxonomy" id="1323948"/>
    <lineage>
        <taxon>Bacteria</taxon>
        <taxon>Pseudomonadati</taxon>
        <taxon>Nitrospinota/Tectimicrobiota group</taxon>
        <taxon>Nitrospinota</taxon>
        <taxon>Nitrospinia</taxon>
        <taxon>Nitrospinales</taxon>
        <taxon>Nitrospinaceae</taxon>
        <taxon>Nitrospina</taxon>
    </lineage>
</organism>
<reference evidence="3 4" key="1">
    <citation type="submission" date="2022-09" db="EMBL/GenBank/DDBJ databases">
        <authorList>
            <person name="Kop L."/>
        </authorList>
    </citation>
    <scope>NUCLEOTIDE SEQUENCE [LARGE SCALE GENOMIC DNA]</scope>
    <source>
        <strain evidence="3 4">347</strain>
    </source>
</reference>
<dbReference type="EMBL" id="OX336137">
    <property type="protein sequence ID" value="CAI2718889.1"/>
    <property type="molecule type" value="Genomic_DNA"/>
</dbReference>
<dbReference type="Proteomes" id="UP001157733">
    <property type="component" value="Chromosome"/>
</dbReference>
<evidence type="ECO:0000313" key="4">
    <source>
        <dbReference type="Proteomes" id="UP001157733"/>
    </source>
</evidence>
<dbReference type="InterPro" id="IPR023155">
    <property type="entry name" value="Cyt_c-552/4"/>
</dbReference>
<evidence type="ECO:0000259" key="2">
    <source>
        <dbReference type="Pfam" id="PF13435"/>
    </source>
</evidence>
<dbReference type="SUPFAM" id="SSF48695">
    <property type="entry name" value="Multiheme cytochromes"/>
    <property type="match status" value="1"/>
</dbReference>
<evidence type="ECO:0000313" key="3">
    <source>
        <dbReference type="EMBL" id="CAI2718889.1"/>
    </source>
</evidence>
<keyword evidence="4" id="KW-1185">Reference proteome</keyword>
<name>A0ABM9HF93_9BACT</name>
<dbReference type="Gene3D" id="1.10.1130.10">
    <property type="entry name" value="Flavocytochrome C3, Chain A"/>
    <property type="match status" value="1"/>
</dbReference>